<organism evidence="1 2">
    <name type="scientific">Didymella exigua CBS 183.55</name>
    <dbReference type="NCBI Taxonomy" id="1150837"/>
    <lineage>
        <taxon>Eukaryota</taxon>
        <taxon>Fungi</taxon>
        <taxon>Dikarya</taxon>
        <taxon>Ascomycota</taxon>
        <taxon>Pezizomycotina</taxon>
        <taxon>Dothideomycetes</taxon>
        <taxon>Pleosporomycetidae</taxon>
        <taxon>Pleosporales</taxon>
        <taxon>Pleosporineae</taxon>
        <taxon>Didymellaceae</taxon>
        <taxon>Didymella</taxon>
    </lineage>
</organism>
<dbReference type="AlphaFoldDB" id="A0A6A5RA86"/>
<evidence type="ECO:0000313" key="1">
    <source>
        <dbReference type="EMBL" id="KAF1925121.1"/>
    </source>
</evidence>
<sequence length="84" mass="9666">MSSELCIRASRFEQSKSVPFYNSNLRSAPLRICECVRSRCDGGSTEPIFRKYGKMMQGLRLRQRRQPMFALLALVCLRGSAFEE</sequence>
<dbReference type="OrthoDB" id="341421at2759"/>
<keyword evidence="2" id="KW-1185">Reference proteome</keyword>
<accession>A0A6A5RA86</accession>
<dbReference type="GeneID" id="54351333"/>
<name>A0A6A5RA86_9PLEO</name>
<dbReference type="EMBL" id="ML978987">
    <property type="protein sequence ID" value="KAF1925121.1"/>
    <property type="molecule type" value="Genomic_DNA"/>
</dbReference>
<proteinExistence type="predicted"/>
<evidence type="ECO:0000313" key="2">
    <source>
        <dbReference type="Proteomes" id="UP000800082"/>
    </source>
</evidence>
<dbReference type="RefSeq" id="XP_033445373.1">
    <property type="nucleotide sequence ID" value="XM_033593665.1"/>
</dbReference>
<gene>
    <name evidence="1" type="ORF">M421DRAFT_424149</name>
</gene>
<dbReference type="Proteomes" id="UP000800082">
    <property type="component" value="Unassembled WGS sequence"/>
</dbReference>
<reference evidence="1" key="1">
    <citation type="journal article" date="2020" name="Stud. Mycol.">
        <title>101 Dothideomycetes genomes: a test case for predicting lifestyles and emergence of pathogens.</title>
        <authorList>
            <person name="Haridas S."/>
            <person name="Albert R."/>
            <person name="Binder M."/>
            <person name="Bloem J."/>
            <person name="Labutti K."/>
            <person name="Salamov A."/>
            <person name="Andreopoulos B."/>
            <person name="Baker S."/>
            <person name="Barry K."/>
            <person name="Bills G."/>
            <person name="Bluhm B."/>
            <person name="Cannon C."/>
            <person name="Castanera R."/>
            <person name="Culley D."/>
            <person name="Daum C."/>
            <person name="Ezra D."/>
            <person name="Gonzalez J."/>
            <person name="Henrissat B."/>
            <person name="Kuo A."/>
            <person name="Liang C."/>
            <person name="Lipzen A."/>
            <person name="Lutzoni F."/>
            <person name="Magnuson J."/>
            <person name="Mondo S."/>
            <person name="Nolan M."/>
            <person name="Ohm R."/>
            <person name="Pangilinan J."/>
            <person name="Park H.-J."/>
            <person name="Ramirez L."/>
            <person name="Alfaro M."/>
            <person name="Sun H."/>
            <person name="Tritt A."/>
            <person name="Yoshinaga Y."/>
            <person name="Zwiers L.-H."/>
            <person name="Turgeon B."/>
            <person name="Goodwin S."/>
            <person name="Spatafora J."/>
            <person name="Crous P."/>
            <person name="Grigoriev I."/>
        </authorList>
    </citation>
    <scope>NUCLEOTIDE SEQUENCE</scope>
    <source>
        <strain evidence="1">CBS 183.55</strain>
    </source>
</reference>
<protein>
    <submittedName>
        <fullName evidence="1">Uncharacterized protein</fullName>
    </submittedName>
</protein>